<dbReference type="EMBL" id="UOEK01000020">
    <property type="protein sequence ID" value="VAV91882.1"/>
    <property type="molecule type" value="Genomic_DNA"/>
</dbReference>
<evidence type="ECO:0000313" key="11">
    <source>
        <dbReference type="EMBL" id="VAV91882.1"/>
    </source>
</evidence>
<dbReference type="AlphaFoldDB" id="A0A3B0RJA4"/>
<dbReference type="InterPro" id="IPR036890">
    <property type="entry name" value="HATPase_C_sf"/>
</dbReference>
<dbReference type="InterPro" id="IPR004358">
    <property type="entry name" value="Sig_transdc_His_kin-like_C"/>
</dbReference>
<feature type="compositionally biased region" description="Acidic residues" evidence="6">
    <location>
        <begin position="128"/>
        <end position="146"/>
    </location>
</feature>
<dbReference type="SMART" id="SM00260">
    <property type="entry name" value="CheW"/>
    <property type="match status" value="1"/>
</dbReference>
<comment type="catalytic activity">
    <reaction evidence="1">
        <text>ATP + protein L-histidine = ADP + protein N-phospho-L-histidine.</text>
        <dbReference type="EC" id="2.7.13.3"/>
    </reaction>
</comment>
<proteinExistence type="predicted"/>
<sequence length="730" mass="77048">MTWAADPELLEMFLGEVEERSTRLVVGSTAIVEGTLTEQLAGEMVRQAHTIKGTGRVMGFDAIARVGDVLERLWREIQQGSRPADEKLGALIKRLVEELIPSSRANAKIGTLRLWKKLNAVEEAIEWELSEPEEDDVDADTSELPEDGTSTAGADTQDILDLLDKAVAGLTPPTAEPDEFIDRRLAETKASSQLLRYADTSDLGGLLGALDTWATEQAVNVNAGSLYRMINNVASIRLSLQAAFTEAAADTSNAIPDSMVEALAGLDRAAVSLEADALALASVPLSDVTATLNQLVRYLSKKLGKDVSFEINADTEIFVDRQVRERIADPLRQMVVNAVLHGVELPAEREAAGKPASAKVVVHAVLKENRLELLVADDGAGIDWEGVRKIAVDNGLYTAGRGADPKALTPILFSKGFTTIDINEVGGRGEGLSRVAAAAEDLYGRVTIESEPGKGTGISLVVPTTRALQSVLIVRTGEQMWGFPEATVDDTMPLAEVVLSGSNPETMVWKRASLPVVHLADVVGSESVGGPGQQVVVVTARSGTVAFVVDSLADVKEVVAKELGPIVAGPSHITGAALLGGGEVVLLLDTVELVDRVSRGPVERVAGSRILVVDDSQGARAVVSGALASVGYATDVASSAAEAIEKLAARGADALVVDFSMPDADGVALVDEVRARFDRLPIVMLSGVATDEDQGRARAAGVDVFLDKDDFREGALADALSELLSKGDSR</sequence>
<evidence type="ECO:0000256" key="6">
    <source>
        <dbReference type="SAM" id="MobiDB-lite"/>
    </source>
</evidence>
<evidence type="ECO:0000256" key="5">
    <source>
        <dbReference type="ARBA" id="ARBA00022777"/>
    </source>
</evidence>
<dbReference type="InterPro" id="IPR001789">
    <property type="entry name" value="Sig_transdc_resp-reg_receiver"/>
</dbReference>
<dbReference type="PROSITE" id="PS50894">
    <property type="entry name" value="HPT"/>
    <property type="match status" value="1"/>
</dbReference>
<keyword evidence="4" id="KW-0808">Transferase</keyword>
<evidence type="ECO:0000256" key="2">
    <source>
        <dbReference type="ARBA" id="ARBA00012438"/>
    </source>
</evidence>
<dbReference type="Gene3D" id="3.30.565.10">
    <property type="entry name" value="Histidine kinase-like ATPase, C-terminal domain"/>
    <property type="match status" value="1"/>
</dbReference>
<dbReference type="GO" id="GO:0006935">
    <property type="term" value="P:chemotaxis"/>
    <property type="evidence" value="ECO:0007669"/>
    <property type="project" value="InterPro"/>
</dbReference>
<dbReference type="Pfam" id="PF01627">
    <property type="entry name" value="Hpt"/>
    <property type="match status" value="1"/>
</dbReference>
<dbReference type="SUPFAM" id="SSF52172">
    <property type="entry name" value="CheY-like"/>
    <property type="match status" value="1"/>
</dbReference>
<evidence type="ECO:0000259" key="8">
    <source>
        <dbReference type="PROSITE" id="PS50110"/>
    </source>
</evidence>
<dbReference type="PROSITE" id="PS50109">
    <property type="entry name" value="HIS_KIN"/>
    <property type="match status" value="1"/>
</dbReference>
<evidence type="ECO:0000256" key="1">
    <source>
        <dbReference type="ARBA" id="ARBA00000085"/>
    </source>
</evidence>
<evidence type="ECO:0000259" key="7">
    <source>
        <dbReference type="PROSITE" id="PS50109"/>
    </source>
</evidence>
<feature type="domain" description="CheW-like" evidence="9">
    <location>
        <begin position="468"/>
        <end position="599"/>
    </location>
</feature>
<dbReference type="SMART" id="SM00387">
    <property type="entry name" value="HATPase_c"/>
    <property type="match status" value="1"/>
</dbReference>
<keyword evidence="5" id="KW-0418">Kinase</keyword>
<dbReference type="SUPFAM" id="SSF55874">
    <property type="entry name" value="ATPase domain of HSP90 chaperone/DNA topoisomerase II/histidine kinase"/>
    <property type="match status" value="1"/>
</dbReference>
<dbReference type="FunFam" id="3.30.565.10:FF:000016">
    <property type="entry name" value="Chemotaxis protein CheA, putative"/>
    <property type="match status" value="1"/>
</dbReference>
<dbReference type="SMART" id="SM00448">
    <property type="entry name" value="REC"/>
    <property type="match status" value="1"/>
</dbReference>
<dbReference type="InterPro" id="IPR005467">
    <property type="entry name" value="His_kinase_dom"/>
</dbReference>
<reference evidence="11" key="1">
    <citation type="submission" date="2018-06" db="EMBL/GenBank/DDBJ databases">
        <authorList>
            <person name="Zhirakovskaya E."/>
        </authorList>
    </citation>
    <scope>NUCLEOTIDE SEQUENCE</scope>
</reference>
<keyword evidence="3" id="KW-0597">Phosphoprotein</keyword>
<dbReference type="EC" id="2.7.13.3" evidence="2"/>
<dbReference type="Pfam" id="PF02518">
    <property type="entry name" value="HATPase_c"/>
    <property type="match status" value="1"/>
</dbReference>
<dbReference type="InterPro" id="IPR008207">
    <property type="entry name" value="Sig_transdc_His_kin_Hpt_dom"/>
</dbReference>
<evidence type="ECO:0000256" key="4">
    <source>
        <dbReference type="ARBA" id="ARBA00022679"/>
    </source>
</evidence>
<name>A0A3B0RJA4_9ZZZZ</name>
<dbReference type="Gene3D" id="3.40.50.2300">
    <property type="match status" value="1"/>
</dbReference>
<evidence type="ECO:0000259" key="10">
    <source>
        <dbReference type="PROSITE" id="PS50894"/>
    </source>
</evidence>
<dbReference type="PROSITE" id="PS50110">
    <property type="entry name" value="RESPONSE_REGULATORY"/>
    <property type="match status" value="1"/>
</dbReference>
<dbReference type="PRINTS" id="PR00344">
    <property type="entry name" value="BCTRLSENSOR"/>
</dbReference>
<dbReference type="InterPro" id="IPR002545">
    <property type="entry name" value="CheW-lke_dom"/>
</dbReference>
<feature type="domain" description="Response regulatory" evidence="8">
    <location>
        <begin position="609"/>
        <end position="723"/>
    </location>
</feature>
<feature type="domain" description="Histidine kinase" evidence="7">
    <location>
        <begin position="259"/>
        <end position="466"/>
    </location>
</feature>
<dbReference type="Gene3D" id="1.20.120.160">
    <property type="entry name" value="HPT domain"/>
    <property type="match status" value="1"/>
</dbReference>
<dbReference type="Pfam" id="PF00072">
    <property type="entry name" value="Response_reg"/>
    <property type="match status" value="1"/>
</dbReference>
<dbReference type="InterPro" id="IPR051315">
    <property type="entry name" value="Bact_Chemotaxis_CheA"/>
</dbReference>
<dbReference type="Pfam" id="PF01584">
    <property type="entry name" value="CheW"/>
    <property type="match status" value="1"/>
</dbReference>
<dbReference type="InterPro" id="IPR011006">
    <property type="entry name" value="CheY-like_superfamily"/>
</dbReference>
<gene>
    <name evidence="11" type="ORF">MNBD_ACTINO02-1705</name>
</gene>
<dbReference type="InterPro" id="IPR036641">
    <property type="entry name" value="HPT_dom_sf"/>
</dbReference>
<dbReference type="PANTHER" id="PTHR43395:SF1">
    <property type="entry name" value="CHEMOTAXIS PROTEIN CHEA"/>
    <property type="match status" value="1"/>
</dbReference>
<dbReference type="Gene3D" id="2.30.30.40">
    <property type="entry name" value="SH3 Domains"/>
    <property type="match status" value="1"/>
</dbReference>
<dbReference type="CDD" id="cd00088">
    <property type="entry name" value="HPT"/>
    <property type="match status" value="1"/>
</dbReference>
<dbReference type="SUPFAM" id="SSF47226">
    <property type="entry name" value="Histidine-containing phosphotransfer domain, HPT domain"/>
    <property type="match status" value="1"/>
</dbReference>
<dbReference type="GO" id="GO:0000160">
    <property type="term" value="P:phosphorelay signal transduction system"/>
    <property type="evidence" value="ECO:0007669"/>
    <property type="project" value="InterPro"/>
</dbReference>
<dbReference type="PROSITE" id="PS50851">
    <property type="entry name" value="CHEW"/>
    <property type="match status" value="1"/>
</dbReference>
<feature type="domain" description="HPt" evidence="10">
    <location>
        <begin position="2"/>
        <end position="109"/>
    </location>
</feature>
<dbReference type="SMART" id="SM00073">
    <property type="entry name" value="HPT"/>
    <property type="match status" value="1"/>
</dbReference>
<dbReference type="PANTHER" id="PTHR43395">
    <property type="entry name" value="SENSOR HISTIDINE KINASE CHEA"/>
    <property type="match status" value="1"/>
</dbReference>
<dbReference type="GO" id="GO:0004673">
    <property type="term" value="F:protein histidine kinase activity"/>
    <property type="evidence" value="ECO:0007669"/>
    <property type="project" value="UniProtKB-EC"/>
</dbReference>
<protein>
    <recommendedName>
        <fullName evidence="2">histidine kinase</fullName>
        <ecNumber evidence="2">2.7.13.3</ecNumber>
    </recommendedName>
</protein>
<organism evidence="11">
    <name type="scientific">hydrothermal vent metagenome</name>
    <dbReference type="NCBI Taxonomy" id="652676"/>
    <lineage>
        <taxon>unclassified sequences</taxon>
        <taxon>metagenomes</taxon>
        <taxon>ecological metagenomes</taxon>
    </lineage>
</organism>
<dbReference type="InterPro" id="IPR003594">
    <property type="entry name" value="HATPase_dom"/>
</dbReference>
<dbReference type="CDD" id="cd00156">
    <property type="entry name" value="REC"/>
    <property type="match status" value="1"/>
</dbReference>
<dbReference type="InterPro" id="IPR036061">
    <property type="entry name" value="CheW-like_dom_sf"/>
</dbReference>
<evidence type="ECO:0000256" key="3">
    <source>
        <dbReference type="ARBA" id="ARBA00022553"/>
    </source>
</evidence>
<feature type="region of interest" description="Disordered" evidence="6">
    <location>
        <begin position="128"/>
        <end position="154"/>
    </location>
</feature>
<dbReference type="SUPFAM" id="SSF50341">
    <property type="entry name" value="CheW-like"/>
    <property type="match status" value="1"/>
</dbReference>
<accession>A0A3B0RJA4</accession>
<evidence type="ECO:0000259" key="9">
    <source>
        <dbReference type="PROSITE" id="PS50851"/>
    </source>
</evidence>